<dbReference type="Proteomes" id="UP000011939">
    <property type="component" value="Unassembled WGS sequence"/>
</dbReference>
<gene>
    <name evidence="1" type="ORF">CSUNSWCD_2359</name>
</gene>
<organism evidence="1 2">
    <name type="scientific">Campylobacter showae CSUNSWCD</name>
    <dbReference type="NCBI Taxonomy" id="1244083"/>
    <lineage>
        <taxon>Bacteria</taxon>
        <taxon>Pseudomonadati</taxon>
        <taxon>Campylobacterota</taxon>
        <taxon>Epsilonproteobacteria</taxon>
        <taxon>Campylobacterales</taxon>
        <taxon>Campylobacteraceae</taxon>
        <taxon>Campylobacter</taxon>
    </lineage>
</organism>
<protein>
    <submittedName>
        <fullName evidence="1">Uncharacterized protein</fullName>
    </submittedName>
</protein>
<comment type="caution">
    <text evidence="1">The sequence shown here is derived from an EMBL/GenBank/DDBJ whole genome shotgun (WGS) entry which is preliminary data.</text>
</comment>
<proteinExistence type="predicted"/>
<accession>M5IQZ5</accession>
<dbReference type="EMBL" id="AMZQ01000009">
    <property type="protein sequence ID" value="EKU10863.1"/>
    <property type="molecule type" value="Genomic_DNA"/>
</dbReference>
<dbReference type="PATRIC" id="fig|1244083.3.peg.1607"/>
<name>M5IQZ5_9BACT</name>
<evidence type="ECO:0000313" key="1">
    <source>
        <dbReference type="EMBL" id="EKU10863.1"/>
    </source>
</evidence>
<dbReference type="AlphaFoldDB" id="M5IQZ5"/>
<evidence type="ECO:0000313" key="2">
    <source>
        <dbReference type="Proteomes" id="UP000011939"/>
    </source>
</evidence>
<sequence length="63" mass="7341">MRYFTLKFLNFGLCKFYLFCVLRYGGLYDYGVKFDCILGNNGIKVKAVGDFKIWIYGSEVKFG</sequence>
<reference evidence="1 2" key="1">
    <citation type="journal article" date="2013" name="Genome Announc.">
        <title>Genome Sequence of Campylobacter showae UNSWCD, Isolated from a Patient with Crohn's Disease.</title>
        <authorList>
            <person name="Tay A.P."/>
            <person name="Kaakoush N.O."/>
            <person name="Deshpande N.P."/>
            <person name="Chen Z."/>
            <person name="Mitchell H."/>
            <person name="Wilkins M.R."/>
        </authorList>
    </citation>
    <scope>NUCLEOTIDE SEQUENCE [LARGE SCALE GENOMIC DNA]</scope>
    <source>
        <strain evidence="1 2">CSUNSWCD</strain>
    </source>
</reference>